<evidence type="ECO:0000256" key="2">
    <source>
        <dbReference type="ARBA" id="ARBA00011245"/>
    </source>
</evidence>
<reference evidence="5 6" key="1">
    <citation type="journal article" date="2021" name="Nat. Commun.">
        <title>Genetic determinants of endophytism in the Arabidopsis root mycobiome.</title>
        <authorList>
            <person name="Mesny F."/>
            <person name="Miyauchi S."/>
            <person name="Thiergart T."/>
            <person name="Pickel B."/>
            <person name="Atanasova L."/>
            <person name="Karlsson M."/>
            <person name="Huettel B."/>
            <person name="Barry K.W."/>
            <person name="Haridas S."/>
            <person name="Chen C."/>
            <person name="Bauer D."/>
            <person name="Andreopoulos W."/>
            <person name="Pangilinan J."/>
            <person name="LaButti K."/>
            <person name="Riley R."/>
            <person name="Lipzen A."/>
            <person name="Clum A."/>
            <person name="Drula E."/>
            <person name="Henrissat B."/>
            <person name="Kohler A."/>
            <person name="Grigoriev I.V."/>
            <person name="Martin F.M."/>
            <person name="Hacquard S."/>
        </authorList>
    </citation>
    <scope>NUCLEOTIDE SEQUENCE [LARGE SCALE GENOMIC DNA]</scope>
    <source>
        <strain evidence="5 6">MPI-SDFR-AT-0080</strain>
    </source>
</reference>
<name>A0ABQ8GI16_9PEZI</name>
<comment type="subunit">
    <text evidence="2">Monomer.</text>
</comment>
<dbReference type="SUPFAM" id="SSF51735">
    <property type="entry name" value="NAD(P)-binding Rossmann-fold domains"/>
    <property type="match status" value="1"/>
</dbReference>
<dbReference type="PANTHER" id="PTHR45348:SF2">
    <property type="entry name" value="ZINC-TYPE ALCOHOL DEHYDROGENASE-LIKE PROTEIN C2E1P3.01"/>
    <property type="match status" value="1"/>
</dbReference>
<proteinExistence type="inferred from homology"/>
<dbReference type="InterPro" id="IPR013154">
    <property type="entry name" value="ADH-like_N"/>
</dbReference>
<accession>A0ABQ8GI16</accession>
<dbReference type="Pfam" id="PF08240">
    <property type="entry name" value="ADH_N"/>
    <property type="match status" value="1"/>
</dbReference>
<comment type="caution">
    <text evidence="5">The sequence shown here is derived from an EMBL/GenBank/DDBJ whole genome shotgun (WGS) entry which is preliminary data.</text>
</comment>
<evidence type="ECO:0000256" key="1">
    <source>
        <dbReference type="ARBA" id="ARBA00008072"/>
    </source>
</evidence>
<protein>
    <submittedName>
        <fullName evidence="5">Zinc-binding oxidoreductase CipB</fullName>
    </submittedName>
</protein>
<dbReference type="PANTHER" id="PTHR45348">
    <property type="entry name" value="HYPOTHETICAL OXIDOREDUCTASE (EUROFUNG)"/>
    <property type="match status" value="1"/>
</dbReference>
<evidence type="ECO:0000313" key="6">
    <source>
        <dbReference type="Proteomes" id="UP000774617"/>
    </source>
</evidence>
<dbReference type="InterPro" id="IPR036291">
    <property type="entry name" value="NAD(P)-bd_dom_sf"/>
</dbReference>
<dbReference type="Gene3D" id="3.90.180.10">
    <property type="entry name" value="Medium-chain alcohol dehydrogenases, catalytic domain"/>
    <property type="match status" value="1"/>
</dbReference>
<dbReference type="CDD" id="cd08249">
    <property type="entry name" value="enoyl_reductase_like"/>
    <property type="match status" value="1"/>
</dbReference>
<dbReference type="SMART" id="SM00829">
    <property type="entry name" value="PKS_ER"/>
    <property type="match status" value="1"/>
</dbReference>
<feature type="domain" description="Enoyl reductase (ER)" evidence="4">
    <location>
        <begin position="58"/>
        <end position="416"/>
    </location>
</feature>
<sequence length="418" mass="44690">MLLHRIRPLASLATPRPFLRTTRRRTSTPSPIFSSHSHIRCLASKMAPTNRAAWLAGKQVWPLEVKEAPYTEPGFNEIVVKAAAIAVNPVDAMKQAMGDNMMGWIKYPFILGDDVAGEVVQVGPGVTRFQPGDRVLGHAVSIDKRSNRACEGAFQEYVVLRTNLVSPIPDDLPYEKACVLPLCLSTAACGLFMKDYLALNHPSLKTTKNATGQTLLVWGGSTSLGSNAIQLAVAAGYEVIATASPKNFEYVTGLGASKVFDYRSPTAVADIIDVLQSKTSAGAIAIGAGSMEACIDIVAATQQGRKFIAQASVPMPADIPPKGMALVSFIASFLWFNVSTFVKCKVQGIGAKFIWGDDLMANEVGSAIYEHFLPDALAAGKYVAAPEPYVVGNGLEHIQEALDVVKKGVSARKVVVTL</sequence>
<organism evidence="5 6">
    <name type="scientific">Macrophomina phaseolina</name>
    <dbReference type="NCBI Taxonomy" id="35725"/>
    <lineage>
        <taxon>Eukaryota</taxon>
        <taxon>Fungi</taxon>
        <taxon>Dikarya</taxon>
        <taxon>Ascomycota</taxon>
        <taxon>Pezizomycotina</taxon>
        <taxon>Dothideomycetes</taxon>
        <taxon>Dothideomycetes incertae sedis</taxon>
        <taxon>Botryosphaeriales</taxon>
        <taxon>Botryosphaeriaceae</taxon>
        <taxon>Macrophomina</taxon>
    </lineage>
</organism>
<keyword evidence="3" id="KW-0560">Oxidoreductase</keyword>
<dbReference type="Proteomes" id="UP000774617">
    <property type="component" value="Unassembled WGS sequence"/>
</dbReference>
<comment type="similarity">
    <text evidence="1">Belongs to the zinc-containing alcohol dehydrogenase family.</text>
</comment>
<dbReference type="InterPro" id="IPR020843">
    <property type="entry name" value="ER"/>
</dbReference>
<dbReference type="InterPro" id="IPR011032">
    <property type="entry name" value="GroES-like_sf"/>
</dbReference>
<dbReference type="SUPFAM" id="SSF50129">
    <property type="entry name" value="GroES-like"/>
    <property type="match status" value="1"/>
</dbReference>
<evidence type="ECO:0000259" key="4">
    <source>
        <dbReference type="SMART" id="SM00829"/>
    </source>
</evidence>
<keyword evidence="6" id="KW-1185">Reference proteome</keyword>
<evidence type="ECO:0000313" key="5">
    <source>
        <dbReference type="EMBL" id="KAH7056935.1"/>
    </source>
</evidence>
<dbReference type="InterPro" id="IPR047122">
    <property type="entry name" value="Trans-enoyl_RdTase-like"/>
</dbReference>
<gene>
    <name evidence="5" type="ORF">B0J12DRAFT_652835</name>
</gene>
<evidence type="ECO:0000256" key="3">
    <source>
        <dbReference type="ARBA" id="ARBA00023002"/>
    </source>
</evidence>
<dbReference type="EMBL" id="JAGTJR010000007">
    <property type="protein sequence ID" value="KAH7056935.1"/>
    <property type="molecule type" value="Genomic_DNA"/>
</dbReference>
<dbReference type="Gene3D" id="3.40.50.720">
    <property type="entry name" value="NAD(P)-binding Rossmann-like Domain"/>
    <property type="match status" value="1"/>
</dbReference>